<comment type="caution">
    <text evidence="1">The sequence shown here is derived from an EMBL/GenBank/DDBJ whole genome shotgun (WGS) entry which is preliminary data.</text>
</comment>
<name>A0A5Q6RK32_9ACTN</name>
<dbReference type="RefSeq" id="WP_149771658.1">
    <property type="nucleotide sequence ID" value="NZ_VDFQ02000007.1"/>
</dbReference>
<sequence>MPERDPSAPARSKALIAAVAAAGTAAAAILGTLLVQRLGDEAADEGVSKADAERFAVDVSYPGNGCSYRGAVGWTDPDTTARYTGTDGVADAVKDTGMMQGFGTVRLHFALPTTAELTAIDVRSVTLRTESRDDPPSWLLRPEGCGGGQYSRHYLALLGDSSSDLYLVEDTVEYEPVPATFEPFSVAPGETVFLDYEITSCKELTHTVYFEVGYKADTGAERTVTVPEDGIVLSAQEAGEEFMATDGEVVPLPDSGSVGFEPSHHCG</sequence>
<dbReference type="Proteomes" id="UP000307768">
    <property type="component" value="Unassembled WGS sequence"/>
</dbReference>
<accession>A0A5Q6RK32</accession>
<organism evidence="1 2">
    <name type="scientific">Mumia zhuanghuii</name>
    <dbReference type="NCBI Taxonomy" id="2585211"/>
    <lineage>
        <taxon>Bacteria</taxon>
        <taxon>Bacillati</taxon>
        <taxon>Actinomycetota</taxon>
        <taxon>Actinomycetes</taxon>
        <taxon>Propionibacteriales</taxon>
        <taxon>Nocardioidaceae</taxon>
        <taxon>Mumia</taxon>
    </lineage>
</organism>
<dbReference type="OrthoDB" id="9831876at2"/>
<reference evidence="1 2" key="1">
    <citation type="submission" date="2019-09" db="EMBL/GenBank/DDBJ databases">
        <title>Mumia zhuanghuii sp. nov. isolated from the intestinal contents of plateau pika (Ochotona curzoniae) in the Qinghai-Tibet plateau of China.</title>
        <authorList>
            <person name="Tian Z."/>
        </authorList>
    </citation>
    <scope>NUCLEOTIDE SEQUENCE [LARGE SCALE GENOMIC DNA]</scope>
    <source>
        <strain evidence="2">350</strain>
    </source>
</reference>
<dbReference type="AlphaFoldDB" id="A0A5Q6RK32"/>
<evidence type="ECO:0000313" key="2">
    <source>
        <dbReference type="Proteomes" id="UP000307768"/>
    </source>
</evidence>
<dbReference type="EMBL" id="VDFQ02000007">
    <property type="protein sequence ID" value="KAA1418361.1"/>
    <property type="molecule type" value="Genomic_DNA"/>
</dbReference>
<evidence type="ECO:0000313" key="1">
    <source>
        <dbReference type="EMBL" id="KAA1418361.1"/>
    </source>
</evidence>
<protein>
    <submittedName>
        <fullName evidence="1">Uncharacterized protein</fullName>
    </submittedName>
</protein>
<gene>
    <name evidence="1" type="ORF">FE697_021310</name>
</gene>
<proteinExistence type="predicted"/>